<feature type="compositionally biased region" description="Polar residues" evidence="1">
    <location>
        <begin position="35"/>
        <end position="44"/>
    </location>
</feature>
<gene>
    <name evidence="2" type="ORF">GPM918_LOCUS30567</name>
    <name evidence="3" type="ORF">SRO942_LOCUS31185</name>
</gene>
<accession>A0A815GW96</accession>
<name>A0A815GW96_9BILA</name>
<organism evidence="2 4">
    <name type="scientific">Didymodactylos carnosus</name>
    <dbReference type="NCBI Taxonomy" id="1234261"/>
    <lineage>
        <taxon>Eukaryota</taxon>
        <taxon>Metazoa</taxon>
        <taxon>Spiralia</taxon>
        <taxon>Gnathifera</taxon>
        <taxon>Rotifera</taxon>
        <taxon>Eurotatoria</taxon>
        <taxon>Bdelloidea</taxon>
        <taxon>Philodinida</taxon>
        <taxon>Philodinidae</taxon>
        <taxon>Didymodactylos</taxon>
    </lineage>
</organism>
<evidence type="ECO:0000313" key="3">
    <source>
        <dbReference type="EMBL" id="CAF4207599.1"/>
    </source>
</evidence>
<evidence type="ECO:0000313" key="2">
    <source>
        <dbReference type="EMBL" id="CAF1343815.1"/>
    </source>
</evidence>
<proteinExistence type="predicted"/>
<feature type="compositionally biased region" description="Basic and acidic residues" evidence="1">
    <location>
        <begin position="54"/>
        <end position="78"/>
    </location>
</feature>
<dbReference type="AlphaFoldDB" id="A0A815GW96"/>
<comment type="caution">
    <text evidence="2">The sequence shown here is derived from an EMBL/GenBank/DDBJ whole genome shotgun (WGS) entry which is preliminary data.</text>
</comment>
<dbReference type="Proteomes" id="UP000681722">
    <property type="component" value="Unassembled WGS sequence"/>
</dbReference>
<evidence type="ECO:0000313" key="4">
    <source>
        <dbReference type="Proteomes" id="UP000663829"/>
    </source>
</evidence>
<dbReference type="EMBL" id="CAJNOQ010014544">
    <property type="protein sequence ID" value="CAF1343815.1"/>
    <property type="molecule type" value="Genomic_DNA"/>
</dbReference>
<sequence length="303" mass="34285">MYHHQYKSTCLTRNGRDINSNNNTHIQKPDKKETSISTKVSPLTFNIMKSKPKGKNDHGSKTEPKGKNDHVRKTEGQMKKKIRNLWRDEEDLGKEISHHSELMNCQVTLLRAPSLEQYRNILGQYIPQVPHNMDEIVVINPSPTRIAINQKIGHSKPLKNRDNNSPVLPKFDLAFDLALDLTTVDGSEEGIVSREWLKENDGHAEAIATCQEQVMIQEKVIPVRTIETYAPIDTNSTITFIEPNGNLSTSFASSRETKRIEGDIRQTTLLVLPKNGKEGDEKLAQPGVIVRKQALSLALQKRR</sequence>
<evidence type="ECO:0000256" key="1">
    <source>
        <dbReference type="SAM" id="MobiDB-lite"/>
    </source>
</evidence>
<dbReference type="Proteomes" id="UP000663829">
    <property type="component" value="Unassembled WGS sequence"/>
</dbReference>
<reference evidence="2" key="1">
    <citation type="submission" date="2021-02" db="EMBL/GenBank/DDBJ databases">
        <authorList>
            <person name="Nowell W R."/>
        </authorList>
    </citation>
    <scope>NUCLEOTIDE SEQUENCE</scope>
</reference>
<keyword evidence="4" id="KW-1185">Reference proteome</keyword>
<dbReference type="EMBL" id="CAJOBC010060347">
    <property type="protein sequence ID" value="CAF4207599.1"/>
    <property type="molecule type" value="Genomic_DNA"/>
</dbReference>
<feature type="region of interest" description="Disordered" evidence="1">
    <location>
        <begin position="1"/>
        <end position="79"/>
    </location>
</feature>
<protein>
    <submittedName>
        <fullName evidence="2">Uncharacterized protein</fullName>
    </submittedName>
</protein>
<feature type="compositionally biased region" description="Polar residues" evidence="1">
    <location>
        <begin position="7"/>
        <end position="26"/>
    </location>
</feature>